<evidence type="ECO:0008006" key="2">
    <source>
        <dbReference type="Google" id="ProtNLM"/>
    </source>
</evidence>
<evidence type="ECO:0000313" key="1">
    <source>
        <dbReference type="EMBL" id="KKL75160.1"/>
    </source>
</evidence>
<comment type="caution">
    <text evidence="1">The sequence shown here is derived from an EMBL/GenBank/DDBJ whole genome shotgun (WGS) entry which is preliminary data.</text>
</comment>
<sequence length="119" mass="13856">MCNCKEQSELIDICDDHVDFKAKLNELDAAERLLLMSCPDCNQLWKVDNWDDYQPCYAVKISTQENWVDFDSDDLIKEKMIENRGGLSGKYCMWSKCDGKQVKAETLCIEHLWNTGSRH</sequence>
<dbReference type="EMBL" id="LAZR01024429">
    <property type="protein sequence ID" value="KKL75160.1"/>
    <property type="molecule type" value="Genomic_DNA"/>
</dbReference>
<proteinExistence type="predicted"/>
<reference evidence="1" key="1">
    <citation type="journal article" date="2015" name="Nature">
        <title>Complex archaea that bridge the gap between prokaryotes and eukaryotes.</title>
        <authorList>
            <person name="Spang A."/>
            <person name="Saw J.H."/>
            <person name="Jorgensen S.L."/>
            <person name="Zaremba-Niedzwiedzka K."/>
            <person name="Martijn J."/>
            <person name="Lind A.E."/>
            <person name="van Eijk R."/>
            <person name="Schleper C."/>
            <person name="Guy L."/>
            <person name="Ettema T.J."/>
        </authorList>
    </citation>
    <scope>NUCLEOTIDE SEQUENCE</scope>
</reference>
<accession>A0A0F9H0K8</accession>
<protein>
    <recommendedName>
        <fullName evidence="2">Metal-binding protein</fullName>
    </recommendedName>
</protein>
<gene>
    <name evidence="1" type="ORF">LCGC14_2057660</name>
</gene>
<name>A0A0F9H0K8_9ZZZZ</name>
<organism evidence="1">
    <name type="scientific">marine sediment metagenome</name>
    <dbReference type="NCBI Taxonomy" id="412755"/>
    <lineage>
        <taxon>unclassified sequences</taxon>
        <taxon>metagenomes</taxon>
        <taxon>ecological metagenomes</taxon>
    </lineage>
</organism>
<dbReference type="AlphaFoldDB" id="A0A0F9H0K8"/>